<evidence type="ECO:0000256" key="3">
    <source>
        <dbReference type="ARBA" id="ARBA00022833"/>
    </source>
</evidence>
<name>A0AAV1JYI5_9NEOP</name>
<dbReference type="SMART" id="SM00249">
    <property type="entry name" value="PHD"/>
    <property type="match status" value="1"/>
</dbReference>
<dbReference type="GO" id="GO:0003677">
    <property type="term" value="F:DNA binding"/>
    <property type="evidence" value="ECO:0007669"/>
    <property type="project" value="TreeGrafter"/>
</dbReference>
<keyword evidence="2" id="KW-0863">Zinc-finger</keyword>
<dbReference type="Proteomes" id="UP001497472">
    <property type="component" value="Unassembled WGS sequence"/>
</dbReference>
<organism evidence="6 7">
    <name type="scientific">Leptosia nina</name>
    <dbReference type="NCBI Taxonomy" id="320188"/>
    <lineage>
        <taxon>Eukaryota</taxon>
        <taxon>Metazoa</taxon>
        <taxon>Ecdysozoa</taxon>
        <taxon>Arthropoda</taxon>
        <taxon>Hexapoda</taxon>
        <taxon>Insecta</taxon>
        <taxon>Pterygota</taxon>
        <taxon>Neoptera</taxon>
        <taxon>Endopterygota</taxon>
        <taxon>Lepidoptera</taxon>
        <taxon>Glossata</taxon>
        <taxon>Ditrysia</taxon>
        <taxon>Papilionoidea</taxon>
        <taxon>Pieridae</taxon>
        <taxon>Pierinae</taxon>
        <taxon>Leptosia</taxon>
    </lineage>
</organism>
<proteinExistence type="predicted"/>
<accession>A0AAV1JYI5</accession>
<dbReference type="InterPro" id="IPR019786">
    <property type="entry name" value="Zinc_finger_PHD-type_CS"/>
</dbReference>
<dbReference type="GO" id="GO:0005634">
    <property type="term" value="C:nucleus"/>
    <property type="evidence" value="ECO:0007669"/>
    <property type="project" value="TreeGrafter"/>
</dbReference>
<dbReference type="Pfam" id="PF03184">
    <property type="entry name" value="DDE_1"/>
    <property type="match status" value="1"/>
</dbReference>
<evidence type="ECO:0000313" key="7">
    <source>
        <dbReference type="Proteomes" id="UP001497472"/>
    </source>
</evidence>
<evidence type="ECO:0000256" key="1">
    <source>
        <dbReference type="ARBA" id="ARBA00022723"/>
    </source>
</evidence>
<dbReference type="GO" id="GO:0008270">
    <property type="term" value="F:zinc ion binding"/>
    <property type="evidence" value="ECO:0007669"/>
    <property type="project" value="UniProtKB-KW"/>
</dbReference>
<sequence>MDSLFYGLTRQEFCSLVYQYAEANKIPHPFKNNIAGDDWYKSFRKRHPDLCLRQPEPTSVARARGFNRPQVERFFDLLEDQIDKNQVDVTRIYNVDETGIQTTSNKPPKVLTKTGQKKRQVGVISSVERGKLTTVVCCCNAAGSFIPPFMIFGRKRMNFRLLDGSPPGTVATCTDNGWISGPTFLEWLRHFVAVTRPTKEKKVILVMDNHVSHKYLPVLEYASENNVIFISLAPHTTHRTQPLDRCIYGPLKTYFEQAVSVFQRGHVGRIISQFDVAKLFGEAYLKAASPQNAVRGFESTGIWPTNRHIFSDADYLPSAMTDRPLKSNSPIIPTLATYEDIPDSSTNPLTHTTVAQLNDVIASARVAEAANIHEESECDLPIEYTDFLEQLGYESLQIPSHHTPPPTPRLSVDSDRTVSPSIIDQIILNSERSLVENVINSETVATVEPNQVNITTLTPLDIRPVPKQAETTKTARKRKIQKAEILTSTPIKMQQREIECKKQKAIKKKAANVTVTKKKVASKGATAPSSGKVKKVSNRNKKLNGNKSADDVICVFCHGRYTEPPNEDWIKCDDCQCWVHESCTDYIGVGAYFCDLCH</sequence>
<dbReference type="InterPro" id="IPR013083">
    <property type="entry name" value="Znf_RING/FYVE/PHD"/>
</dbReference>
<dbReference type="AlphaFoldDB" id="A0AAV1JYI5"/>
<dbReference type="InterPro" id="IPR036397">
    <property type="entry name" value="RNaseH_sf"/>
</dbReference>
<dbReference type="PANTHER" id="PTHR19303">
    <property type="entry name" value="TRANSPOSON"/>
    <property type="match status" value="1"/>
</dbReference>
<protein>
    <recommendedName>
        <fullName evidence="5">Zinc finger PHD-type domain-containing protein</fullName>
    </recommendedName>
</protein>
<feature type="domain" description="Zinc finger PHD-type" evidence="5">
    <location>
        <begin position="553"/>
        <end position="598"/>
    </location>
</feature>
<dbReference type="Gene3D" id="3.30.40.10">
    <property type="entry name" value="Zinc/RING finger domain, C3HC4 (zinc finger)"/>
    <property type="match status" value="1"/>
</dbReference>
<evidence type="ECO:0000259" key="5">
    <source>
        <dbReference type="SMART" id="SM00249"/>
    </source>
</evidence>
<gene>
    <name evidence="6" type="ORF">LNINA_LOCUS13298</name>
</gene>
<feature type="region of interest" description="Disordered" evidence="4">
    <location>
        <begin position="524"/>
        <end position="544"/>
    </location>
</feature>
<dbReference type="InterPro" id="IPR001965">
    <property type="entry name" value="Znf_PHD"/>
</dbReference>
<dbReference type="PROSITE" id="PS01359">
    <property type="entry name" value="ZF_PHD_1"/>
    <property type="match status" value="1"/>
</dbReference>
<dbReference type="SUPFAM" id="SSF57903">
    <property type="entry name" value="FYVE/PHD zinc finger"/>
    <property type="match status" value="1"/>
</dbReference>
<dbReference type="PANTHER" id="PTHR19303:SF74">
    <property type="entry name" value="POGO TRANSPOSABLE ELEMENT WITH KRAB DOMAIN"/>
    <property type="match status" value="1"/>
</dbReference>
<comment type="caution">
    <text evidence="6">The sequence shown here is derived from an EMBL/GenBank/DDBJ whole genome shotgun (WGS) entry which is preliminary data.</text>
</comment>
<dbReference type="InterPro" id="IPR050863">
    <property type="entry name" value="CenT-Element_Derived"/>
</dbReference>
<keyword evidence="7" id="KW-1185">Reference proteome</keyword>
<evidence type="ECO:0000256" key="2">
    <source>
        <dbReference type="ARBA" id="ARBA00022771"/>
    </source>
</evidence>
<reference evidence="6 7" key="1">
    <citation type="submission" date="2023-11" db="EMBL/GenBank/DDBJ databases">
        <authorList>
            <person name="Okamura Y."/>
        </authorList>
    </citation>
    <scope>NUCLEOTIDE SEQUENCE [LARGE SCALE GENOMIC DNA]</scope>
</reference>
<evidence type="ECO:0000256" key="4">
    <source>
        <dbReference type="SAM" id="MobiDB-lite"/>
    </source>
</evidence>
<keyword evidence="1" id="KW-0479">Metal-binding</keyword>
<dbReference type="Gene3D" id="3.30.420.10">
    <property type="entry name" value="Ribonuclease H-like superfamily/Ribonuclease H"/>
    <property type="match status" value="1"/>
</dbReference>
<feature type="compositionally biased region" description="Basic residues" evidence="4">
    <location>
        <begin position="532"/>
        <end position="544"/>
    </location>
</feature>
<dbReference type="EMBL" id="CAVLEF010000278">
    <property type="protein sequence ID" value="CAK1554377.1"/>
    <property type="molecule type" value="Genomic_DNA"/>
</dbReference>
<evidence type="ECO:0000313" key="6">
    <source>
        <dbReference type="EMBL" id="CAK1554377.1"/>
    </source>
</evidence>
<keyword evidence="3" id="KW-0862">Zinc</keyword>
<dbReference type="InterPro" id="IPR004875">
    <property type="entry name" value="DDE_SF_endonuclease_dom"/>
</dbReference>
<dbReference type="InterPro" id="IPR011011">
    <property type="entry name" value="Znf_FYVE_PHD"/>
</dbReference>